<keyword evidence="10" id="KW-0175">Coiled coil</keyword>
<dbReference type="SMART" id="SM00240">
    <property type="entry name" value="FHA"/>
    <property type="match status" value="1"/>
</dbReference>
<evidence type="ECO:0000256" key="9">
    <source>
        <dbReference type="ARBA" id="ARBA00022989"/>
    </source>
</evidence>
<feature type="domain" description="FHA" evidence="19">
    <location>
        <begin position="52"/>
        <end position="107"/>
    </location>
</feature>
<accession>A0AAD8E8E5</accession>
<dbReference type="AlphaFoldDB" id="A0AAD8E8E5"/>
<dbReference type="GO" id="GO:0005813">
    <property type="term" value="C:centrosome"/>
    <property type="evidence" value="ECO:0007669"/>
    <property type="project" value="UniProtKB-SubCell"/>
</dbReference>
<evidence type="ECO:0000256" key="8">
    <source>
        <dbReference type="ARBA" id="ARBA00022824"/>
    </source>
</evidence>
<evidence type="ECO:0000256" key="7">
    <source>
        <dbReference type="ARBA" id="ARBA00022692"/>
    </source>
</evidence>
<reference evidence="20" key="2">
    <citation type="submission" date="2023-05" db="EMBL/GenBank/DDBJ databases">
        <authorList>
            <person name="Fouks B."/>
        </authorList>
    </citation>
    <scope>NUCLEOTIDE SEQUENCE</scope>
    <source>
        <strain evidence="20">Stay&amp;Tobe</strain>
        <tissue evidence="20">Testes</tissue>
    </source>
</reference>
<keyword evidence="11" id="KW-0496">Mitochondrion</keyword>
<evidence type="ECO:0000256" key="5">
    <source>
        <dbReference type="ARBA" id="ARBA00022490"/>
    </source>
</evidence>
<dbReference type="GO" id="GO:0042383">
    <property type="term" value="C:sarcolemma"/>
    <property type="evidence" value="ECO:0007669"/>
    <property type="project" value="UniProtKB-SubCell"/>
</dbReference>
<evidence type="ECO:0000256" key="4">
    <source>
        <dbReference type="ARBA" id="ARBA00022475"/>
    </source>
</evidence>
<comment type="subcellular location">
    <subcellularLocation>
        <location evidence="15">Cell membrane</location>
        <location evidence="15">Sarcolemma</location>
        <topology evidence="15">Single-pass type IV membrane protein</topology>
    </subcellularLocation>
    <subcellularLocation>
        <location evidence="1">Cytoplasm</location>
        <location evidence="1">Cytoskeleton</location>
        <location evidence="1">Microtubule organizing center</location>
        <location evidence="1">Centrosome</location>
    </subcellularLocation>
    <subcellularLocation>
        <location evidence="3">Endoplasmic reticulum membrane</location>
        <topology evidence="3">Single-pass membrane protein</topology>
    </subcellularLocation>
    <subcellularLocation>
        <location evidence="2">Mitochondrion membrane</location>
        <topology evidence="2">Single-pass membrane protein</topology>
    </subcellularLocation>
</comment>
<dbReference type="PROSITE" id="PS50006">
    <property type="entry name" value="FHA_DOMAIN"/>
    <property type="match status" value="1"/>
</dbReference>
<evidence type="ECO:0000256" key="1">
    <source>
        <dbReference type="ARBA" id="ARBA00004300"/>
    </source>
</evidence>
<name>A0AAD8E8E5_DIPPU</name>
<dbReference type="Proteomes" id="UP001233999">
    <property type="component" value="Unassembled WGS sequence"/>
</dbReference>
<dbReference type="GO" id="GO:0005789">
    <property type="term" value="C:endoplasmic reticulum membrane"/>
    <property type="evidence" value="ECO:0007669"/>
    <property type="project" value="UniProtKB-SubCell"/>
</dbReference>
<evidence type="ECO:0000256" key="17">
    <source>
        <dbReference type="ARBA" id="ARBA00066015"/>
    </source>
</evidence>
<evidence type="ECO:0000256" key="6">
    <source>
        <dbReference type="ARBA" id="ARBA00022553"/>
    </source>
</evidence>
<keyword evidence="7" id="KW-0812">Transmembrane</keyword>
<dbReference type="FunFam" id="2.60.200.20:FF:000003">
    <property type="entry name" value="sarcolemmal membrane-associated protein isoform X2"/>
    <property type="match status" value="1"/>
</dbReference>
<dbReference type="CDD" id="cd22679">
    <property type="entry name" value="FHA_SLMAP"/>
    <property type="match status" value="1"/>
</dbReference>
<evidence type="ECO:0000313" key="20">
    <source>
        <dbReference type="EMBL" id="KAJ9580948.1"/>
    </source>
</evidence>
<evidence type="ECO:0000256" key="3">
    <source>
        <dbReference type="ARBA" id="ARBA00004389"/>
    </source>
</evidence>
<keyword evidence="9" id="KW-1133">Transmembrane helix</keyword>
<gene>
    <name evidence="20" type="ORF">L9F63_023869</name>
</gene>
<keyword evidence="21" id="KW-1185">Reference proteome</keyword>
<keyword evidence="5" id="KW-0963">Cytoplasm</keyword>
<dbReference type="InterPro" id="IPR051176">
    <property type="entry name" value="Cent_Immune-Sig_Mod"/>
</dbReference>
<evidence type="ECO:0000256" key="18">
    <source>
        <dbReference type="ARBA" id="ARBA00074026"/>
    </source>
</evidence>
<evidence type="ECO:0000256" key="2">
    <source>
        <dbReference type="ARBA" id="ARBA00004304"/>
    </source>
</evidence>
<evidence type="ECO:0000256" key="11">
    <source>
        <dbReference type="ARBA" id="ARBA00023128"/>
    </source>
</evidence>
<evidence type="ECO:0000256" key="16">
    <source>
        <dbReference type="ARBA" id="ARBA00061687"/>
    </source>
</evidence>
<comment type="caution">
    <text evidence="20">The sequence shown here is derived from an EMBL/GenBank/DDBJ whole genome shotgun (WGS) entry which is preliminary data.</text>
</comment>
<evidence type="ECO:0000259" key="19">
    <source>
        <dbReference type="PROSITE" id="PS50006"/>
    </source>
</evidence>
<comment type="similarity">
    <text evidence="16">Belongs to the SLMAP family.</text>
</comment>
<protein>
    <recommendedName>
        <fullName evidence="18">Sarcolemmal membrane-associated protein</fullName>
    </recommendedName>
</protein>
<keyword evidence="12" id="KW-0472">Membrane</keyword>
<evidence type="ECO:0000256" key="12">
    <source>
        <dbReference type="ARBA" id="ARBA00023136"/>
    </source>
</evidence>
<reference evidence="20" key="1">
    <citation type="journal article" date="2023" name="IScience">
        <title>Live-bearing cockroach genome reveals convergent evolutionary mechanisms linked to viviparity in insects and beyond.</title>
        <authorList>
            <person name="Fouks B."/>
            <person name="Harrison M.C."/>
            <person name="Mikhailova A.A."/>
            <person name="Marchal E."/>
            <person name="English S."/>
            <person name="Carruthers M."/>
            <person name="Jennings E.C."/>
            <person name="Chiamaka E.L."/>
            <person name="Frigard R.A."/>
            <person name="Pippel M."/>
            <person name="Attardo G.M."/>
            <person name="Benoit J.B."/>
            <person name="Bornberg-Bauer E."/>
            <person name="Tobe S.S."/>
        </authorList>
    </citation>
    <scope>NUCLEOTIDE SEQUENCE</scope>
    <source>
        <strain evidence="20">Stay&amp;Tobe</strain>
    </source>
</reference>
<dbReference type="SUPFAM" id="SSF49879">
    <property type="entry name" value="SMAD/FHA domain"/>
    <property type="match status" value="1"/>
</dbReference>
<dbReference type="GO" id="GO:0031966">
    <property type="term" value="C:mitochondrial membrane"/>
    <property type="evidence" value="ECO:0007669"/>
    <property type="project" value="UniProtKB-SubCell"/>
</dbReference>
<evidence type="ECO:0000256" key="13">
    <source>
        <dbReference type="ARBA" id="ARBA00023212"/>
    </source>
</evidence>
<keyword evidence="6" id="KW-0597">Phosphoprotein</keyword>
<keyword evidence="13" id="KW-0206">Cytoskeleton</keyword>
<dbReference type="Pfam" id="PF00498">
    <property type="entry name" value="FHA"/>
    <property type="match status" value="1"/>
</dbReference>
<dbReference type="PANTHER" id="PTHR15715:SF37">
    <property type="entry name" value="LD47843P"/>
    <property type="match status" value="1"/>
</dbReference>
<dbReference type="InterPro" id="IPR000253">
    <property type="entry name" value="FHA_dom"/>
</dbReference>
<evidence type="ECO:0000256" key="15">
    <source>
        <dbReference type="ARBA" id="ARBA00060409"/>
    </source>
</evidence>
<evidence type="ECO:0000256" key="14">
    <source>
        <dbReference type="ARBA" id="ARBA00057671"/>
    </source>
</evidence>
<keyword evidence="4" id="KW-1003">Cell membrane</keyword>
<comment type="function">
    <text evidence="14">Associates with the striatin-interacting phosphatase and kinase (STRIPAK) core complex, forming the extended (SIKE1:SLMAP)STRIPAK complex. The (SIKE1:SLMAP)STRIPAK complex dephosphorylates STK3 leading to the inhibition of Hippo signaling and the control of cell growth. May play a role during myoblast fusion.</text>
</comment>
<evidence type="ECO:0000256" key="10">
    <source>
        <dbReference type="ARBA" id="ARBA00023054"/>
    </source>
</evidence>
<feature type="non-terminal residue" evidence="20">
    <location>
        <position position="185"/>
    </location>
</feature>
<keyword evidence="8" id="KW-0256">Endoplasmic reticulum</keyword>
<dbReference type="Gene3D" id="2.60.200.20">
    <property type="match status" value="1"/>
</dbReference>
<dbReference type="EMBL" id="JASPKZ010008082">
    <property type="protein sequence ID" value="KAJ9580948.1"/>
    <property type="molecule type" value="Genomic_DNA"/>
</dbReference>
<sequence length="185" mass="20151">MVVVSGGWAKSVVYPNCGDVIVAPKMAAKAVLICRPNSHPFQERSLILDQPVKIGRSVARARAAPNNAIFDCKVLSRNHALLWYENGKFYLQDTKSSNGTFVNNQRLSKGAEESPPREVCSGDIVQFGVDVMENSRKVTHGCIVATLKLYLPDGKEAKASPSTSVVSSVGVVPLEDLYTLNQYLQ</sequence>
<dbReference type="InterPro" id="IPR008984">
    <property type="entry name" value="SMAD_FHA_dom_sf"/>
</dbReference>
<evidence type="ECO:0000313" key="21">
    <source>
        <dbReference type="Proteomes" id="UP001233999"/>
    </source>
</evidence>
<proteinExistence type="inferred from homology"/>
<dbReference type="PANTHER" id="PTHR15715">
    <property type="entry name" value="CENTROSOMAL PROTEIN OF 170 KDA"/>
    <property type="match status" value="1"/>
</dbReference>
<comment type="subunit">
    <text evidence="17">Homodimer. Interacts with myosin. Interacts with SIKE1 and both associate with the STRIPAK core complex composed of PP2A catalytic and scaffolding subunits, the striatins (PP2A regulatory subunits), the striatin-associated proteins MOB4, STRIP1 and STRIP2, PDCD10 and members of the STE20 kinases, such as STK24 and STK26. Interacts (via FHA domain) with STK3 (when phosphorylated); the interaction associates STK3 with the STRIPAK complex.</text>
</comment>
<organism evidence="20 21">
    <name type="scientific">Diploptera punctata</name>
    <name type="common">Pacific beetle cockroach</name>
    <dbReference type="NCBI Taxonomy" id="6984"/>
    <lineage>
        <taxon>Eukaryota</taxon>
        <taxon>Metazoa</taxon>
        <taxon>Ecdysozoa</taxon>
        <taxon>Arthropoda</taxon>
        <taxon>Hexapoda</taxon>
        <taxon>Insecta</taxon>
        <taxon>Pterygota</taxon>
        <taxon>Neoptera</taxon>
        <taxon>Polyneoptera</taxon>
        <taxon>Dictyoptera</taxon>
        <taxon>Blattodea</taxon>
        <taxon>Blaberoidea</taxon>
        <taxon>Blaberidae</taxon>
        <taxon>Diplopterinae</taxon>
        <taxon>Diploptera</taxon>
    </lineage>
</organism>